<feature type="region of interest" description="Disordered" evidence="1">
    <location>
        <begin position="1"/>
        <end position="21"/>
    </location>
</feature>
<reference evidence="2 3" key="1">
    <citation type="submission" date="2022-11" db="EMBL/GenBank/DDBJ databases">
        <title>Study of microbial diversity in lake waters.</title>
        <authorList>
            <person name="Zhang J."/>
        </authorList>
    </citation>
    <scope>NUCLEOTIDE SEQUENCE [LARGE SCALE GENOMIC DNA]</scope>
    <source>
        <strain evidence="2 3">DT12</strain>
    </source>
</reference>
<evidence type="ECO:0000313" key="3">
    <source>
        <dbReference type="Proteomes" id="UP001208017"/>
    </source>
</evidence>
<accession>A0ABT3X5I3</accession>
<name>A0ABT3X5I3_9BACL</name>
<proteinExistence type="predicted"/>
<comment type="caution">
    <text evidence="2">The sequence shown here is derived from an EMBL/GenBank/DDBJ whole genome shotgun (WGS) entry which is preliminary data.</text>
</comment>
<sequence>MTDNNNAIQQGLNAAQNAAQEEGMAGKVEELANRLDVGVAGAAGATNAAGGIGGQASAERSAYGTAEIGGAANVAGAADAGAPAAMQDGVRYDYDDSSNV</sequence>
<evidence type="ECO:0000256" key="1">
    <source>
        <dbReference type="SAM" id="MobiDB-lite"/>
    </source>
</evidence>
<gene>
    <name evidence="2" type="ORF">OS242_19710</name>
</gene>
<dbReference type="EMBL" id="JAPMLT010000016">
    <property type="protein sequence ID" value="MCX7572154.1"/>
    <property type="molecule type" value="Genomic_DNA"/>
</dbReference>
<keyword evidence="3" id="KW-1185">Reference proteome</keyword>
<evidence type="ECO:0000313" key="2">
    <source>
        <dbReference type="EMBL" id="MCX7572154.1"/>
    </source>
</evidence>
<feature type="compositionally biased region" description="Low complexity" evidence="1">
    <location>
        <begin position="1"/>
        <end position="20"/>
    </location>
</feature>
<organism evidence="2 3">
    <name type="scientific">Tumebacillus lacus</name>
    <dbReference type="NCBI Taxonomy" id="2995335"/>
    <lineage>
        <taxon>Bacteria</taxon>
        <taxon>Bacillati</taxon>
        <taxon>Bacillota</taxon>
        <taxon>Bacilli</taxon>
        <taxon>Bacillales</taxon>
        <taxon>Alicyclobacillaceae</taxon>
        <taxon>Tumebacillus</taxon>
    </lineage>
</organism>
<dbReference type="RefSeq" id="WP_267153404.1">
    <property type="nucleotide sequence ID" value="NZ_JAPMLT010000016.1"/>
</dbReference>
<protein>
    <submittedName>
        <fullName evidence="2">Uncharacterized protein</fullName>
    </submittedName>
</protein>
<dbReference type="Proteomes" id="UP001208017">
    <property type="component" value="Unassembled WGS sequence"/>
</dbReference>